<evidence type="ECO:0000313" key="1">
    <source>
        <dbReference type="EMBL" id="MCV2865090.1"/>
    </source>
</evidence>
<dbReference type="GO" id="GO:0016787">
    <property type="term" value="F:hydrolase activity"/>
    <property type="evidence" value="ECO:0007669"/>
    <property type="project" value="UniProtKB-KW"/>
</dbReference>
<gene>
    <name evidence="1" type="ORF">OE647_10140</name>
</gene>
<dbReference type="Pfam" id="PF13242">
    <property type="entry name" value="Hydrolase_like"/>
    <property type="match status" value="1"/>
</dbReference>
<dbReference type="EMBL" id="JAOWLA010000008">
    <property type="protein sequence ID" value="MCV2865090.1"/>
    <property type="molecule type" value="Genomic_DNA"/>
</dbReference>
<name>A0ABT2Z226_9RHOB</name>
<dbReference type="Proteomes" id="UP001652503">
    <property type="component" value="Unassembled WGS sequence"/>
</dbReference>
<keyword evidence="2" id="KW-1185">Reference proteome</keyword>
<dbReference type="SUPFAM" id="SSF56784">
    <property type="entry name" value="HAD-like"/>
    <property type="match status" value="1"/>
</dbReference>
<dbReference type="InterPro" id="IPR006357">
    <property type="entry name" value="HAD-SF_hydro_IIA"/>
</dbReference>
<dbReference type="InterPro" id="IPR006356">
    <property type="entry name" value="HAD-SF_hydro_IIA_hyp3"/>
</dbReference>
<dbReference type="InterPro" id="IPR023214">
    <property type="entry name" value="HAD_sf"/>
</dbReference>
<proteinExistence type="predicted"/>
<sequence length="282" mass="29495">MKPATLKELAARFDAFLVDQFGVLLTGSGAYDFAPAALSRLSSYGKPVILLSNSGKRSAPNEARLTRLGFARGSYLTVMSSGEAAYSALRHRIGADLAPGTAVWVHARDGDQSNVAGLGLVPVDSPADAGLIVLAGSLGDVLTLDDYRALLAPAARRAVPCLCTNPDMEMLTPQGIRFGAGRIARLYEELGGPVEWIGKPHPLIYAEAARLLPGIAPDRILCIGDSPAHDVAGGQAAGYATALVRTGLHAELDDTSRAALCENEGAVPDFVIPCFCFDPPEA</sequence>
<dbReference type="PANTHER" id="PTHR19288:SF90">
    <property type="entry name" value="OS08G0542600 PROTEIN"/>
    <property type="match status" value="1"/>
</dbReference>
<dbReference type="PANTHER" id="PTHR19288">
    <property type="entry name" value="4-NITROPHENYLPHOSPHATASE-RELATED"/>
    <property type="match status" value="1"/>
</dbReference>
<dbReference type="InterPro" id="IPR036412">
    <property type="entry name" value="HAD-like_sf"/>
</dbReference>
<reference evidence="1 2" key="1">
    <citation type="submission" date="2022-10" db="EMBL/GenBank/DDBJ databases">
        <title>Defluviimonas sp. nov., isolated from ocean surface water.</title>
        <authorList>
            <person name="He W."/>
            <person name="Wang L."/>
            <person name="Zhang D.-F."/>
        </authorList>
    </citation>
    <scope>NUCLEOTIDE SEQUENCE [LARGE SCALE GENOMIC DNA]</scope>
    <source>
        <strain evidence="1 2">WL0075</strain>
    </source>
</reference>
<dbReference type="Pfam" id="PF13344">
    <property type="entry name" value="Hydrolase_6"/>
    <property type="match status" value="1"/>
</dbReference>
<dbReference type="RefSeq" id="WP_263721608.1">
    <property type="nucleotide sequence ID" value="NZ_JAOWLA010000008.1"/>
</dbReference>
<dbReference type="NCBIfam" id="TIGR01459">
    <property type="entry name" value="HAD-SF-IIA-hyp4"/>
    <property type="match status" value="1"/>
</dbReference>
<accession>A0ABT2Z226</accession>
<keyword evidence="1" id="KW-0378">Hydrolase</keyword>
<protein>
    <submittedName>
        <fullName evidence="1">TIGR01459 family HAD-type hydrolase</fullName>
    </submittedName>
</protein>
<evidence type="ECO:0000313" key="2">
    <source>
        <dbReference type="Proteomes" id="UP001652503"/>
    </source>
</evidence>
<dbReference type="Gene3D" id="3.40.50.1000">
    <property type="entry name" value="HAD superfamily/HAD-like"/>
    <property type="match status" value="2"/>
</dbReference>
<organism evidence="1 2">
    <name type="scientific">Albidovulum sediminicola</name>
    <dbReference type="NCBI Taxonomy" id="2984331"/>
    <lineage>
        <taxon>Bacteria</taxon>
        <taxon>Pseudomonadati</taxon>
        <taxon>Pseudomonadota</taxon>
        <taxon>Alphaproteobacteria</taxon>
        <taxon>Rhodobacterales</taxon>
        <taxon>Paracoccaceae</taxon>
        <taxon>Albidovulum</taxon>
    </lineage>
</organism>
<comment type="caution">
    <text evidence="1">The sequence shown here is derived from an EMBL/GenBank/DDBJ whole genome shotgun (WGS) entry which is preliminary data.</text>
</comment>